<dbReference type="InterPro" id="IPR002156">
    <property type="entry name" value="RNaseH_domain"/>
</dbReference>
<evidence type="ECO:0000313" key="3">
    <source>
        <dbReference type="Proteomes" id="UP001168877"/>
    </source>
</evidence>
<dbReference type="Proteomes" id="UP001168877">
    <property type="component" value="Unassembled WGS sequence"/>
</dbReference>
<dbReference type="AlphaFoldDB" id="A0AA39RJW1"/>
<reference evidence="2" key="1">
    <citation type="journal article" date="2022" name="Plant J.">
        <title>Strategies of tolerance reflected in two North American maple genomes.</title>
        <authorList>
            <person name="McEvoy S.L."/>
            <person name="Sezen U.U."/>
            <person name="Trouern-Trend A."/>
            <person name="McMahon S.M."/>
            <person name="Schaberg P.G."/>
            <person name="Yang J."/>
            <person name="Wegrzyn J.L."/>
            <person name="Swenson N.G."/>
        </authorList>
    </citation>
    <scope>NUCLEOTIDE SEQUENCE</scope>
    <source>
        <strain evidence="2">NS2018</strain>
    </source>
</reference>
<comment type="caution">
    <text evidence="2">The sequence shown here is derived from an EMBL/GenBank/DDBJ whole genome shotgun (WGS) entry which is preliminary data.</text>
</comment>
<dbReference type="EMBL" id="JAUESC010000387">
    <property type="protein sequence ID" value="KAK0573812.1"/>
    <property type="molecule type" value="Genomic_DNA"/>
</dbReference>
<dbReference type="InterPro" id="IPR036397">
    <property type="entry name" value="RNaseH_sf"/>
</dbReference>
<reference evidence="2" key="2">
    <citation type="submission" date="2023-06" db="EMBL/GenBank/DDBJ databases">
        <authorList>
            <person name="Swenson N.G."/>
            <person name="Wegrzyn J.L."/>
            <person name="Mcevoy S.L."/>
        </authorList>
    </citation>
    <scope>NUCLEOTIDE SEQUENCE</scope>
    <source>
        <strain evidence="2">NS2018</strain>
        <tissue evidence="2">Leaf</tissue>
    </source>
</reference>
<dbReference type="InterPro" id="IPR044730">
    <property type="entry name" value="RNase_H-like_dom_plant"/>
</dbReference>
<dbReference type="PANTHER" id="PTHR47074:SF11">
    <property type="entry name" value="REVERSE TRANSCRIPTASE-LIKE PROTEIN"/>
    <property type="match status" value="1"/>
</dbReference>
<proteinExistence type="predicted"/>
<dbReference type="Gene3D" id="3.30.420.10">
    <property type="entry name" value="Ribonuclease H-like superfamily/Ribonuclease H"/>
    <property type="match status" value="1"/>
</dbReference>
<dbReference type="GO" id="GO:0004523">
    <property type="term" value="F:RNA-DNA hybrid ribonuclease activity"/>
    <property type="evidence" value="ECO:0007669"/>
    <property type="project" value="InterPro"/>
</dbReference>
<dbReference type="SUPFAM" id="SSF53098">
    <property type="entry name" value="Ribonuclease H-like"/>
    <property type="match status" value="1"/>
</dbReference>
<name>A0AA39RJW1_ACESA</name>
<dbReference type="InterPro" id="IPR012337">
    <property type="entry name" value="RNaseH-like_sf"/>
</dbReference>
<dbReference type="PANTHER" id="PTHR47074">
    <property type="entry name" value="BNAC02G40300D PROTEIN"/>
    <property type="match status" value="1"/>
</dbReference>
<organism evidence="2 3">
    <name type="scientific">Acer saccharum</name>
    <name type="common">Sugar maple</name>
    <dbReference type="NCBI Taxonomy" id="4024"/>
    <lineage>
        <taxon>Eukaryota</taxon>
        <taxon>Viridiplantae</taxon>
        <taxon>Streptophyta</taxon>
        <taxon>Embryophyta</taxon>
        <taxon>Tracheophyta</taxon>
        <taxon>Spermatophyta</taxon>
        <taxon>Magnoliopsida</taxon>
        <taxon>eudicotyledons</taxon>
        <taxon>Gunneridae</taxon>
        <taxon>Pentapetalae</taxon>
        <taxon>rosids</taxon>
        <taxon>malvids</taxon>
        <taxon>Sapindales</taxon>
        <taxon>Sapindaceae</taxon>
        <taxon>Hippocastanoideae</taxon>
        <taxon>Acereae</taxon>
        <taxon>Acer</taxon>
    </lineage>
</organism>
<sequence length="304" mass="33333">MAYRSAHGGADHPPPPELLRKVAVQDCCPLCQKLGESTLHALWECEKIKKARKSWFPGSFPVHGKFCDFFDLILFCFSSLSLEDLELFCIILWRIWFLRNSSIHGAPLDGFDNVLEWASDFLVDFKGCRSVCLRSSPPCLSVCWFLPPSGVYKINCDAALDGAGRKVGFSIVIRDGSGSVLACSSQVVTASFSALVAETMAIGRAIIFSRDCGMFPCILESDVAVVVNWILEGSHLNSVVGPLLEDIAGLRNLCGGLCVQFAPRSANKVAHVLAKQALKNVEDFFWLEEFPLCAAHVIQADMPD</sequence>
<accession>A0AA39RJW1</accession>
<dbReference type="CDD" id="cd06222">
    <property type="entry name" value="RNase_H_like"/>
    <property type="match status" value="1"/>
</dbReference>
<evidence type="ECO:0000259" key="1">
    <source>
        <dbReference type="Pfam" id="PF13456"/>
    </source>
</evidence>
<feature type="domain" description="RNase H type-1" evidence="1">
    <location>
        <begin position="155"/>
        <end position="277"/>
    </location>
</feature>
<gene>
    <name evidence="2" type="ORF">LWI29_013953</name>
</gene>
<dbReference type="GO" id="GO:0003676">
    <property type="term" value="F:nucleic acid binding"/>
    <property type="evidence" value="ECO:0007669"/>
    <property type="project" value="InterPro"/>
</dbReference>
<dbReference type="InterPro" id="IPR052929">
    <property type="entry name" value="RNase_H-like_EbsB-rel"/>
</dbReference>
<keyword evidence="3" id="KW-1185">Reference proteome</keyword>
<evidence type="ECO:0000313" key="2">
    <source>
        <dbReference type="EMBL" id="KAK0573812.1"/>
    </source>
</evidence>
<dbReference type="Pfam" id="PF13456">
    <property type="entry name" value="RVT_3"/>
    <property type="match status" value="1"/>
</dbReference>
<protein>
    <recommendedName>
        <fullName evidence="1">RNase H type-1 domain-containing protein</fullName>
    </recommendedName>
</protein>